<protein>
    <submittedName>
        <fullName evidence="2">Nitrate reductase molybdenum cofactor assembly chaperone</fullName>
    </submittedName>
</protein>
<dbReference type="PANTHER" id="PTHR43680:SF2">
    <property type="entry name" value="NITRATE REDUCTASE MOLYBDENUM COFACTOR ASSEMBLY CHAPERONE NARJ"/>
    <property type="match status" value="1"/>
</dbReference>
<reference evidence="2 3" key="1">
    <citation type="submission" date="2024-09" db="EMBL/GenBank/DDBJ databases">
        <authorList>
            <person name="Sun Q."/>
            <person name="Mori K."/>
        </authorList>
    </citation>
    <scope>NUCLEOTIDE SEQUENCE [LARGE SCALE GENOMIC DNA]</scope>
    <source>
        <strain evidence="2 3">ATCC 51285</strain>
    </source>
</reference>
<accession>A0ABV5ZCL6</accession>
<dbReference type="Gene3D" id="1.10.3480.10">
    <property type="entry name" value="TorD-like"/>
    <property type="match status" value="1"/>
</dbReference>
<dbReference type="PANTHER" id="PTHR43680">
    <property type="entry name" value="NITRATE REDUCTASE MOLYBDENUM COFACTOR ASSEMBLY CHAPERONE"/>
    <property type="match status" value="1"/>
</dbReference>
<dbReference type="InterPro" id="IPR036411">
    <property type="entry name" value="TorD-like_sf"/>
</dbReference>
<proteinExistence type="predicted"/>
<evidence type="ECO:0000256" key="1">
    <source>
        <dbReference type="ARBA" id="ARBA00023063"/>
    </source>
</evidence>
<keyword evidence="3" id="KW-1185">Reference proteome</keyword>
<dbReference type="RefSeq" id="WP_027313910.1">
    <property type="nucleotide sequence ID" value="NZ_JBHLZN010000001.1"/>
</dbReference>
<evidence type="ECO:0000313" key="3">
    <source>
        <dbReference type="Proteomes" id="UP001589628"/>
    </source>
</evidence>
<dbReference type="InterPro" id="IPR020945">
    <property type="entry name" value="DMSO/NO3_reduct_chaperone"/>
</dbReference>
<dbReference type="Pfam" id="PF02613">
    <property type="entry name" value="Nitrate_red_del"/>
    <property type="match status" value="1"/>
</dbReference>
<dbReference type="NCBIfam" id="TIGR00684">
    <property type="entry name" value="narJ"/>
    <property type="match status" value="1"/>
</dbReference>
<gene>
    <name evidence="2" type="primary">narJ</name>
    <name evidence="2" type="ORF">ACFFLH_05480</name>
</gene>
<dbReference type="EMBL" id="JBHLZN010000001">
    <property type="protein sequence ID" value="MFB9885854.1"/>
    <property type="molecule type" value="Genomic_DNA"/>
</dbReference>
<dbReference type="SUPFAM" id="SSF89155">
    <property type="entry name" value="TorD-like"/>
    <property type="match status" value="1"/>
</dbReference>
<dbReference type="Proteomes" id="UP001589628">
    <property type="component" value="Unassembled WGS sequence"/>
</dbReference>
<comment type="caution">
    <text evidence="2">The sequence shown here is derived from an EMBL/GenBank/DDBJ whole genome shotgun (WGS) entry which is preliminary data.</text>
</comment>
<keyword evidence="1" id="KW-0534">Nitrate assimilation</keyword>
<sequence>MLSLKALSCLLDYPDAGLVASRRELIDCFRQDSVLTEDSKAALIELVDQICAQDLLDAQEDYTNLFDRGRSCSLLLFEHVHGESRDRGQAMVDLMNIYQEQGFYIDAKELPDYLPLFLEYLSSRSIAEVRQWLGDVSHILALLGERLKQRDSHYAAVTEALLELAQVQVNQPELAQTVSQEERDDTPEALDKIWEEEMIRFGQGSAQDCGSNSAIRQRRAEVEGVMPVKILDAAASSNLGQVGS</sequence>
<organism evidence="2 3">
    <name type="scientific">Balneatrix alpica</name>
    <dbReference type="NCBI Taxonomy" id="75684"/>
    <lineage>
        <taxon>Bacteria</taxon>
        <taxon>Pseudomonadati</taxon>
        <taxon>Pseudomonadota</taxon>
        <taxon>Gammaproteobacteria</taxon>
        <taxon>Oceanospirillales</taxon>
        <taxon>Balneatrichaceae</taxon>
        <taxon>Balneatrix</taxon>
    </lineage>
</organism>
<evidence type="ECO:0000313" key="2">
    <source>
        <dbReference type="EMBL" id="MFB9885854.1"/>
    </source>
</evidence>
<name>A0ABV5ZCL6_9GAMM</name>
<dbReference type="InterPro" id="IPR003765">
    <property type="entry name" value="NO3_reductase_chaperone_NarJ"/>
</dbReference>